<dbReference type="InterPro" id="IPR027417">
    <property type="entry name" value="P-loop_NTPase"/>
</dbReference>
<dbReference type="RefSeq" id="WP_344920731.1">
    <property type="nucleotide sequence ID" value="NZ_BAABAQ010000010.1"/>
</dbReference>
<reference evidence="10" key="1">
    <citation type="journal article" date="2019" name="Int. J. Syst. Evol. Microbiol.">
        <title>The Global Catalogue of Microorganisms (GCM) 10K type strain sequencing project: providing services to taxonomists for standard genome sequencing and annotation.</title>
        <authorList>
            <consortium name="The Broad Institute Genomics Platform"/>
            <consortium name="The Broad Institute Genome Sequencing Center for Infectious Disease"/>
            <person name="Wu L."/>
            <person name="Ma J."/>
        </authorList>
    </citation>
    <scope>NUCLEOTIDE SEQUENCE [LARGE SCALE GENOMIC DNA]</scope>
    <source>
        <strain evidence="10">JCM 17388</strain>
    </source>
</reference>
<dbReference type="PANTHER" id="PTHR43297">
    <property type="entry name" value="OLIGOPEPTIDE TRANSPORT ATP-BINDING PROTEIN APPD"/>
    <property type="match status" value="1"/>
</dbReference>
<dbReference type="PROSITE" id="PS50893">
    <property type="entry name" value="ABC_TRANSPORTER_2"/>
    <property type="match status" value="1"/>
</dbReference>
<feature type="domain" description="ABC transporter" evidence="8">
    <location>
        <begin position="5"/>
        <end position="249"/>
    </location>
</feature>
<keyword evidence="7" id="KW-0472">Membrane</keyword>
<evidence type="ECO:0000256" key="7">
    <source>
        <dbReference type="ARBA" id="ARBA00023136"/>
    </source>
</evidence>
<keyword evidence="3" id="KW-0813">Transport</keyword>
<comment type="subcellular location">
    <subcellularLocation>
        <location evidence="1">Cell membrane</location>
        <topology evidence="1">Peripheral membrane protein</topology>
    </subcellularLocation>
</comment>
<evidence type="ECO:0000256" key="6">
    <source>
        <dbReference type="ARBA" id="ARBA00022840"/>
    </source>
</evidence>
<comment type="caution">
    <text evidence="9">The sequence shown here is derived from an EMBL/GenBank/DDBJ whole genome shotgun (WGS) entry which is preliminary data.</text>
</comment>
<accession>A0ABP8B7G4</accession>
<evidence type="ECO:0000313" key="10">
    <source>
        <dbReference type="Proteomes" id="UP001501251"/>
    </source>
</evidence>
<evidence type="ECO:0000256" key="2">
    <source>
        <dbReference type="ARBA" id="ARBA00005417"/>
    </source>
</evidence>
<dbReference type="Proteomes" id="UP001501251">
    <property type="component" value="Unassembled WGS sequence"/>
</dbReference>
<keyword evidence="6 9" id="KW-0067">ATP-binding</keyword>
<dbReference type="GO" id="GO:0005524">
    <property type="term" value="F:ATP binding"/>
    <property type="evidence" value="ECO:0007669"/>
    <property type="project" value="UniProtKB-KW"/>
</dbReference>
<keyword evidence="5" id="KW-0547">Nucleotide-binding</keyword>
<name>A0ABP8B7G4_9ACTN</name>
<dbReference type="PANTHER" id="PTHR43297:SF2">
    <property type="entry name" value="DIPEPTIDE TRANSPORT ATP-BINDING PROTEIN DPPD"/>
    <property type="match status" value="1"/>
</dbReference>
<dbReference type="Pfam" id="PF08352">
    <property type="entry name" value="oligo_HPY"/>
    <property type="match status" value="1"/>
</dbReference>
<sequence>MTHLLDAENLVIDYVLADRRVRALDGASLTLADGETLALVGESGSGKSTLGSAAGRLLPSSAEHRSGDISVAGESLFGLSPARIRQVRRERLGFVFQDPIGALDPTMRIGRQVLLAQGRRADRATIARHLERVRLRDPDRIMRAFPHQLSGGMAQRVAIAMAMAARPRLLVADEPTAALDSQVRQDVLDTVFALAAEAGTGILLLTHDLSSVSRRCGRMAVMYGGRVVEDGPAADVMNAPRHPYTAALARSVPGNAPRGARLEAIPGRPPVLSAGSAGCAFEARCGFAIERCRTERPEATRVDGRTVLCHRAAELARDRALSQRGVTT</sequence>
<dbReference type="InterPro" id="IPR017871">
    <property type="entry name" value="ABC_transporter-like_CS"/>
</dbReference>
<keyword evidence="10" id="KW-1185">Reference proteome</keyword>
<dbReference type="SUPFAM" id="SSF52540">
    <property type="entry name" value="P-loop containing nucleoside triphosphate hydrolases"/>
    <property type="match status" value="1"/>
</dbReference>
<dbReference type="EMBL" id="BAABAQ010000010">
    <property type="protein sequence ID" value="GAA4200008.1"/>
    <property type="molecule type" value="Genomic_DNA"/>
</dbReference>
<comment type="similarity">
    <text evidence="2">Belongs to the ABC transporter superfamily.</text>
</comment>
<dbReference type="SMART" id="SM00382">
    <property type="entry name" value="AAA"/>
    <property type="match status" value="1"/>
</dbReference>
<dbReference type="Pfam" id="PF00005">
    <property type="entry name" value="ABC_tran"/>
    <property type="match status" value="1"/>
</dbReference>
<proteinExistence type="inferred from homology"/>
<evidence type="ECO:0000259" key="8">
    <source>
        <dbReference type="PROSITE" id="PS50893"/>
    </source>
</evidence>
<dbReference type="InterPro" id="IPR013563">
    <property type="entry name" value="Oligopep_ABC_C"/>
</dbReference>
<gene>
    <name evidence="9" type="ORF">GCM10022252_52620</name>
</gene>
<keyword evidence="4" id="KW-1003">Cell membrane</keyword>
<evidence type="ECO:0000256" key="4">
    <source>
        <dbReference type="ARBA" id="ARBA00022475"/>
    </source>
</evidence>
<organism evidence="9 10">
    <name type="scientific">Streptosporangium oxazolinicum</name>
    <dbReference type="NCBI Taxonomy" id="909287"/>
    <lineage>
        <taxon>Bacteria</taxon>
        <taxon>Bacillati</taxon>
        <taxon>Actinomycetota</taxon>
        <taxon>Actinomycetes</taxon>
        <taxon>Streptosporangiales</taxon>
        <taxon>Streptosporangiaceae</taxon>
        <taxon>Streptosporangium</taxon>
    </lineage>
</organism>
<dbReference type="InterPro" id="IPR050388">
    <property type="entry name" value="ABC_Ni/Peptide_Import"/>
</dbReference>
<evidence type="ECO:0000256" key="3">
    <source>
        <dbReference type="ARBA" id="ARBA00022448"/>
    </source>
</evidence>
<dbReference type="InterPro" id="IPR003439">
    <property type="entry name" value="ABC_transporter-like_ATP-bd"/>
</dbReference>
<dbReference type="PROSITE" id="PS00211">
    <property type="entry name" value="ABC_TRANSPORTER_1"/>
    <property type="match status" value="1"/>
</dbReference>
<dbReference type="Gene3D" id="3.40.50.300">
    <property type="entry name" value="P-loop containing nucleotide triphosphate hydrolases"/>
    <property type="match status" value="1"/>
</dbReference>
<dbReference type="CDD" id="cd03257">
    <property type="entry name" value="ABC_NikE_OppD_transporters"/>
    <property type="match status" value="1"/>
</dbReference>
<evidence type="ECO:0000256" key="5">
    <source>
        <dbReference type="ARBA" id="ARBA00022741"/>
    </source>
</evidence>
<evidence type="ECO:0000256" key="1">
    <source>
        <dbReference type="ARBA" id="ARBA00004202"/>
    </source>
</evidence>
<protein>
    <submittedName>
        <fullName evidence="9">ABC transporter ATP-binding protein</fullName>
    </submittedName>
</protein>
<dbReference type="NCBIfam" id="TIGR01727">
    <property type="entry name" value="oligo_HPY"/>
    <property type="match status" value="1"/>
</dbReference>
<evidence type="ECO:0000313" key="9">
    <source>
        <dbReference type="EMBL" id="GAA4200008.1"/>
    </source>
</evidence>
<dbReference type="InterPro" id="IPR003593">
    <property type="entry name" value="AAA+_ATPase"/>
</dbReference>